<accession>A0A5C3KGD4</accession>
<name>A0A5C3KGD4_COPMA</name>
<dbReference type="EMBL" id="ML210374">
    <property type="protein sequence ID" value="TFK18845.1"/>
    <property type="molecule type" value="Genomic_DNA"/>
</dbReference>
<dbReference type="AlphaFoldDB" id="A0A5C3KGD4"/>
<evidence type="ECO:0000313" key="1">
    <source>
        <dbReference type="EMBL" id="TFK18845.1"/>
    </source>
</evidence>
<dbReference type="Proteomes" id="UP000307440">
    <property type="component" value="Unassembled WGS sequence"/>
</dbReference>
<protein>
    <submittedName>
        <fullName evidence="1">Uncharacterized protein</fullName>
    </submittedName>
</protein>
<organism evidence="1 2">
    <name type="scientific">Coprinopsis marcescibilis</name>
    <name type="common">Agaric fungus</name>
    <name type="synonym">Psathyrella marcescibilis</name>
    <dbReference type="NCBI Taxonomy" id="230819"/>
    <lineage>
        <taxon>Eukaryota</taxon>
        <taxon>Fungi</taxon>
        <taxon>Dikarya</taxon>
        <taxon>Basidiomycota</taxon>
        <taxon>Agaricomycotina</taxon>
        <taxon>Agaricomycetes</taxon>
        <taxon>Agaricomycetidae</taxon>
        <taxon>Agaricales</taxon>
        <taxon>Agaricineae</taxon>
        <taxon>Psathyrellaceae</taxon>
        <taxon>Coprinopsis</taxon>
    </lineage>
</organism>
<gene>
    <name evidence="1" type="ORF">FA15DRAFT_660373</name>
</gene>
<proteinExistence type="predicted"/>
<sequence>MTLDFSCTFSVREIGNRNRDWNWNWALGYMPPKGNEAIDLGCVVQQSQPCETSVDLTVLPGSYASDFPVPATDVGDTRRRVQNGEARRYWTYICGMDTASSPRLYPHRDVWCIALREAKITRVASKLFVDVTRLKQLVVTGHRTRAGQGDWEHSHLITRRELGFGGRAGEVSLSHPVIYRVPCGWMFSISGTLSDDASTCVEPGGHTLGSQHSPDCVQPAVGGFGLFVAPHAQGESGGGYAGGGVEAAEAATVGAWLVDISRTDCTRDWKAGDGSALALSRGRAKTGGRAASTNTRRLGCVGQRRVWWADRLAALTT</sequence>
<reference evidence="1 2" key="1">
    <citation type="journal article" date="2019" name="Nat. Ecol. Evol.">
        <title>Megaphylogeny resolves global patterns of mushroom evolution.</title>
        <authorList>
            <person name="Varga T."/>
            <person name="Krizsan K."/>
            <person name="Foldi C."/>
            <person name="Dima B."/>
            <person name="Sanchez-Garcia M."/>
            <person name="Sanchez-Ramirez S."/>
            <person name="Szollosi G.J."/>
            <person name="Szarkandi J.G."/>
            <person name="Papp V."/>
            <person name="Albert L."/>
            <person name="Andreopoulos W."/>
            <person name="Angelini C."/>
            <person name="Antonin V."/>
            <person name="Barry K.W."/>
            <person name="Bougher N.L."/>
            <person name="Buchanan P."/>
            <person name="Buyck B."/>
            <person name="Bense V."/>
            <person name="Catcheside P."/>
            <person name="Chovatia M."/>
            <person name="Cooper J."/>
            <person name="Damon W."/>
            <person name="Desjardin D."/>
            <person name="Finy P."/>
            <person name="Geml J."/>
            <person name="Haridas S."/>
            <person name="Hughes K."/>
            <person name="Justo A."/>
            <person name="Karasinski D."/>
            <person name="Kautmanova I."/>
            <person name="Kiss B."/>
            <person name="Kocsube S."/>
            <person name="Kotiranta H."/>
            <person name="LaButti K.M."/>
            <person name="Lechner B.E."/>
            <person name="Liimatainen K."/>
            <person name="Lipzen A."/>
            <person name="Lukacs Z."/>
            <person name="Mihaltcheva S."/>
            <person name="Morgado L.N."/>
            <person name="Niskanen T."/>
            <person name="Noordeloos M.E."/>
            <person name="Ohm R.A."/>
            <person name="Ortiz-Santana B."/>
            <person name="Ovrebo C."/>
            <person name="Racz N."/>
            <person name="Riley R."/>
            <person name="Savchenko A."/>
            <person name="Shiryaev A."/>
            <person name="Soop K."/>
            <person name="Spirin V."/>
            <person name="Szebenyi C."/>
            <person name="Tomsovsky M."/>
            <person name="Tulloss R.E."/>
            <person name="Uehling J."/>
            <person name="Grigoriev I.V."/>
            <person name="Vagvolgyi C."/>
            <person name="Papp T."/>
            <person name="Martin F.M."/>
            <person name="Miettinen O."/>
            <person name="Hibbett D.S."/>
            <person name="Nagy L.G."/>
        </authorList>
    </citation>
    <scope>NUCLEOTIDE SEQUENCE [LARGE SCALE GENOMIC DNA]</scope>
    <source>
        <strain evidence="1 2">CBS 121175</strain>
    </source>
</reference>
<evidence type="ECO:0000313" key="2">
    <source>
        <dbReference type="Proteomes" id="UP000307440"/>
    </source>
</evidence>
<keyword evidence="2" id="KW-1185">Reference proteome</keyword>